<dbReference type="STRING" id="1157962.A0A250X5R1"/>
<organism evidence="2 3">
    <name type="scientific">Chlamydomonas eustigma</name>
    <dbReference type="NCBI Taxonomy" id="1157962"/>
    <lineage>
        <taxon>Eukaryota</taxon>
        <taxon>Viridiplantae</taxon>
        <taxon>Chlorophyta</taxon>
        <taxon>core chlorophytes</taxon>
        <taxon>Chlorophyceae</taxon>
        <taxon>CS clade</taxon>
        <taxon>Chlamydomonadales</taxon>
        <taxon>Chlamydomonadaceae</taxon>
        <taxon>Chlamydomonas</taxon>
    </lineage>
</organism>
<evidence type="ECO:0000259" key="1">
    <source>
        <dbReference type="Pfam" id="PF14214"/>
    </source>
</evidence>
<dbReference type="Gene3D" id="3.40.50.300">
    <property type="entry name" value="P-loop containing nucleotide triphosphate hydrolases"/>
    <property type="match status" value="1"/>
</dbReference>
<protein>
    <recommendedName>
        <fullName evidence="1">Helitron helicase-like domain-containing protein</fullName>
    </recommendedName>
</protein>
<proteinExistence type="predicted"/>
<dbReference type="PANTHER" id="PTHR47642">
    <property type="entry name" value="ATP-DEPENDENT DNA HELICASE"/>
    <property type="match status" value="1"/>
</dbReference>
<sequence length="1053" mass="118569">MFQLRQSVVTVNSICDRALESEMARYRREKPHSSDADIMAHITKYKIPGNVSGSPSWFRERLADLLAVVDKHGMPSLFLTLTADEHSETRWPEIEGIEEILKNFNTEFTWKDAPVEMSKLFCDRIKAFMDTYVLCDHLPGCPAGTGGIFGKVLRHMIRFEVQGRHSLHVHIMLWLAENDKYKAGNEVSGCMPGIWDEDNQTWVVPDMFKDSEAHKILMKHIQRKQQHYCTDVGVPGCRFQGKCKYNFPAETQHQNHALYNPLTKRYEYYRPHGGIQGPDRNTTVSHPVVNVLWGAHSNLQIVSRDAYSLYVLKYNLKAEPQGSLTLSDEHTAKALGLEGLSSSQLKLVAANVLVQNVSPCEAAMHCLNLPLVHLSVPVLFVSTAPPLKRTRAILDKGKTTLAPVTKYEFRPHALGGITFMDYFDKNILKGKGEKASTGELLIGPATNIHLQEGFNVYSRSEEDATVVRYTDPHPVHQTEAFFYNLLLCKVVFRKEEELLSWDNPDGTYYTECIIRGFVTDEDSLLDHLSMYMKRHMLTHAKFAAQLEKLLMLRDLSIPVVRLQPGEERVAASTSKYQTITAQTLKEEFAWTHQPPHSLTEQQQHIMDQIVASPKGLHVIGGGGGCGKTFMLKYITHHFRSMDLNVSLTATTGAAAQRISPSASTLHSHLGIHPKSVYLNSLSPLSEQLRMLRAQDVMIIDEMSMLTRPFWDLCLHRLMTCSEGQACTVQQMLDKMLIILVGDHLQLPPVCRCRKGGQYKGSTQTEVQYCTACDATSCDIFKAATKHNLPYSIRHAQDPEYGAFLASVRHTTPTQDAIDAILSEDMYVPLDDVITQAVPTDTILCSHKEDVRAFNKELLPRFFPNIPLHVTPVLTKEDRPGTRGRFDIQVDDLPDEVQEWVSDEGFHELHIVCVGARVMITDNMPNKPGCVNGALGVVTKVELKDSQVFKIQVQLEATSTRVNITRSNEANMSFCGKTYYKRAFPLTLAYAITGHKAQGCTINSRTFVYMKEAFTPALLYVMLSRVTTREHLKIVGNRLTCKLFQPARSVPGLL</sequence>
<dbReference type="EMBL" id="BEGY01000029">
    <property type="protein sequence ID" value="GAX78090.1"/>
    <property type="molecule type" value="Genomic_DNA"/>
</dbReference>
<dbReference type="SUPFAM" id="SSF52540">
    <property type="entry name" value="P-loop containing nucleoside triphosphate hydrolases"/>
    <property type="match status" value="2"/>
</dbReference>
<dbReference type="Pfam" id="PF13604">
    <property type="entry name" value="AAA_30"/>
    <property type="match status" value="1"/>
</dbReference>
<reference evidence="2 3" key="1">
    <citation type="submission" date="2017-08" db="EMBL/GenBank/DDBJ databases">
        <title>Acidophilic green algal genome provides insights into adaptation to an acidic environment.</title>
        <authorList>
            <person name="Hirooka S."/>
            <person name="Hirose Y."/>
            <person name="Kanesaki Y."/>
            <person name="Higuchi S."/>
            <person name="Fujiwara T."/>
            <person name="Onuma R."/>
            <person name="Era A."/>
            <person name="Ohbayashi R."/>
            <person name="Uzuka A."/>
            <person name="Nozaki H."/>
            <person name="Yoshikawa H."/>
            <person name="Miyagishima S.Y."/>
        </authorList>
    </citation>
    <scope>NUCLEOTIDE SEQUENCE [LARGE SCALE GENOMIC DNA]</scope>
    <source>
        <strain evidence="2 3">NIES-2499</strain>
    </source>
</reference>
<name>A0A250X5R1_9CHLO</name>
<feature type="domain" description="Helitron helicase-like" evidence="1">
    <location>
        <begin position="7"/>
        <end position="173"/>
    </location>
</feature>
<dbReference type="Proteomes" id="UP000232323">
    <property type="component" value="Unassembled WGS sequence"/>
</dbReference>
<gene>
    <name evidence="2" type="ORF">CEUSTIGMA_g5532.t1</name>
</gene>
<dbReference type="CDD" id="cd18809">
    <property type="entry name" value="SF1_C_RecD"/>
    <property type="match status" value="1"/>
</dbReference>
<dbReference type="InterPro" id="IPR027417">
    <property type="entry name" value="P-loop_NTPase"/>
</dbReference>
<dbReference type="InterPro" id="IPR025476">
    <property type="entry name" value="Helitron_helicase-like"/>
</dbReference>
<dbReference type="AlphaFoldDB" id="A0A250X5R1"/>
<dbReference type="Pfam" id="PF14214">
    <property type="entry name" value="Helitron_like_N"/>
    <property type="match status" value="1"/>
</dbReference>
<dbReference type="InterPro" id="IPR051055">
    <property type="entry name" value="PIF1_helicase"/>
</dbReference>
<evidence type="ECO:0000313" key="2">
    <source>
        <dbReference type="EMBL" id="GAX78090.1"/>
    </source>
</evidence>
<dbReference type="OrthoDB" id="547730at2759"/>
<keyword evidence="3" id="KW-1185">Reference proteome</keyword>
<dbReference type="PANTHER" id="PTHR47642:SF5">
    <property type="entry name" value="ATP-DEPENDENT DNA HELICASE"/>
    <property type="match status" value="1"/>
</dbReference>
<evidence type="ECO:0000313" key="3">
    <source>
        <dbReference type="Proteomes" id="UP000232323"/>
    </source>
</evidence>
<comment type="caution">
    <text evidence="2">The sequence shown here is derived from an EMBL/GenBank/DDBJ whole genome shotgun (WGS) entry which is preliminary data.</text>
</comment>
<accession>A0A250X5R1</accession>